<comment type="caution">
    <text evidence="2">The sequence shown here is derived from an EMBL/GenBank/DDBJ whole genome shotgun (WGS) entry which is preliminary data.</text>
</comment>
<dbReference type="PANTHER" id="PTHR47595:SF1">
    <property type="entry name" value="MYB_SANT-LIKE DNA-BINDING DOMAIN-CONTAINING PROTEIN"/>
    <property type="match status" value="1"/>
</dbReference>
<protein>
    <recommendedName>
        <fullName evidence="1">Myb/SANT-like DNA-binding domain-containing protein</fullName>
    </recommendedName>
</protein>
<dbReference type="Proteomes" id="UP001430953">
    <property type="component" value="Unassembled WGS sequence"/>
</dbReference>
<proteinExistence type="predicted"/>
<feature type="domain" description="Myb/SANT-like DNA-binding" evidence="1">
    <location>
        <begin position="62"/>
        <end position="129"/>
    </location>
</feature>
<dbReference type="PANTHER" id="PTHR47595">
    <property type="entry name" value="HEAT SHOCK 70 KDA PROTEIN 14"/>
    <property type="match status" value="1"/>
</dbReference>
<sequence>MEELVSVTFKNEETDKTLILQLSPTSAERANNDAMFATKLFYNAQTRNKTNYGTTYTLREPLLTTGKLSQKKAWLEIAAHLITKGYNVTDKQCMTRMNTMKRTYKNIENHNCKSGNNRRTLQYFDIMDDFLGKKPYMTPLVTVSSNKKRKAEEMDSIREEAKNKRHRERIDIQQKLIETLDKFIQIYEMLHRGRCTGSVLRDP</sequence>
<dbReference type="AlphaFoldDB" id="A0AAW2FPT2"/>
<gene>
    <name evidence="2" type="ORF">PUN28_009777</name>
</gene>
<keyword evidence="3" id="KW-1185">Reference proteome</keyword>
<dbReference type="Gene3D" id="1.10.10.60">
    <property type="entry name" value="Homeodomain-like"/>
    <property type="match status" value="1"/>
</dbReference>
<organism evidence="2 3">
    <name type="scientific">Cardiocondyla obscurior</name>
    <dbReference type="NCBI Taxonomy" id="286306"/>
    <lineage>
        <taxon>Eukaryota</taxon>
        <taxon>Metazoa</taxon>
        <taxon>Ecdysozoa</taxon>
        <taxon>Arthropoda</taxon>
        <taxon>Hexapoda</taxon>
        <taxon>Insecta</taxon>
        <taxon>Pterygota</taxon>
        <taxon>Neoptera</taxon>
        <taxon>Endopterygota</taxon>
        <taxon>Hymenoptera</taxon>
        <taxon>Apocrita</taxon>
        <taxon>Aculeata</taxon>
        <taxon>Formicoidea</taxon>
        <taxon>Formicidae</taxon>
        <taxon>Myrmicinae</taxon>
        <taxon>Cardiocondyla</taxon>
    </lineage>
</organism>
<evidence type="ECO:0000313" key="2">
    <source>
        <dbReference type="EMBL" id="KAL0116386.1"/>
    </source>
</evidence>
<dbReference type="InterPro" id="IPR044822">
    <property type="entry name" value="Myb_DNA-bind_4"/>
</dbReference>
<accession>A0AAW2FPT2</accession>
<dbReference type="Pfam" id="PF13837">
    <property type="entry name" value="Myb_DNA-bind_4"/>
    <property type="match status" value="1"/>
</dbReference>
<evidence type="ECO:0000313" key="3">
    <source>
        <dbReference type="Proteomes" id="UP001430953"/>
    </source>
</evidence>
<reference evidence="2 3" key="1">
    <citation type="submission" date="2023-03" db="EMBL/GenBank/DDBJ databases">
        <title>High recombination rates correlate with genetic variation in Cardiocondyla obscurior ants.</title>
        <authorList>
            <person name="Errbii M."/>
        </authorList>
    </citation>
    <scope>NUCLEOTIDE SEQUENCE [LARGE SCALE GENOMIC DNA]</scope>
    <source>
        <strain evidence="2">Alpha-2009</strain>
        <tissue evidence="2">Whole body</tissue>
    </source>
</reference>
<evidence type="ECO:0000259" key="1">
    <source>
        <dbReference type="Pfam" id="PF13837"/>
    </source>
</evidence>
<name>A0AAW2FPT2_9HYME</name>
<dbReference type="EMBL" id="JADYXP020000009">
    <property type="protein sequence ID" value="KAL0116386.1"/>
    <property type="molecule type" value="Genomic_DNA"/>
</dbReference>